<evidence type="ECO:0000313" key="1">
    <source>
        <dbReference type="EMBL" id="KPH81419.1"/>
    </source>
</evidence>
<reference evidence="1 2" key="1">
    <citation type="submission" date="2015-07" db="EMBL/GenBank/DDBJ databases">
        <title>Whole genome sequencing of Bosea vaviloviae isolated from cave pool.</title>
        <authorList>
            <person name="Tan N.E.H."/>
            <person name="Lee Y.P."/>
            <person name="Gan H.M."/>
            <person name="Barton H."/>
            <person name="Savka M.A."/>
        </authorList>
    </citation>
    <scope>NUCLEOTIDE SEQUENCE [LARGE SCALE GENOMIC DNA]</scope>
    <source>
        <strain evidence="1 2">SD260</strain>
    </source>
</reference>
<dbReference type="PATRIC" id="fig|1526658.3.peg.2791"/>
<dbReference type="AlphaFoldDB" id="A0A0N1F6A7"/>
<sequence>MGGQVVRFQVFRVYRQGRWCLHADDIPALRKEIAPVIFTPARVMKLVPEYARPGALKLMKRLTDLTLAGREVAVGGQILRVTLKGRKGPKIVCLHEESVPAFLRAAIVQFDRRIENEASQPRTGSRI</sequence>
<comment type="caution">
    <text evidence="1">The sequence shown here is derived from an EMBL/GenBank/DDBJ whole genome shotgun (WGS) entry which is preliminary data.</text>
</comment>
<name>A0A0N1F6A7_9HYPH</name>
<dbReference type="Proteomes" id="UP000037822">
    <property type="component" value="Unassembled WGS sequence"/>
</dbReference>
<protein>
    <submittedName>
        <fullName evidence="1">Uncharacterized protein</fullName>
    </submittedName>
</protein>
<gene>
    <name evidence="1" type="ORF">AE618_08815</name>
</gene>
<evidence type="ECO:0000313" key="2">
    <source>
        <dbReference type="Proteomes" id="UP000037822"/>
    </source>
</evidence>
<keyword evidence="2" id="KW-1185">Reference proteome</keyword>
<proteinExistence type="predicted"/>
<organism evidence="1 2">
    <name type="scientific">Bosea vaviloviae</name>
    <dbReference type="NCBI Taxonomy" id="1526658"/>
    <lineage>
        <taxon>Bacteria</taxon>
        <taxon>Pseudomonadati</taxon>
        <taxon>Pseudomonadota</taxon>
        <taxon>Alphaproteobacteria</taxon>
        <taxon>Hyphomicrobiales</taxon>
        <taxon>Boseaceae</taxon>
        <taxon>Bosea</taxon>
    </lineage>
</organism>
<dbReference type="EMBL" id="LGSZ01000029">
    <property type="protein sequence ID" value="KPH81419.1"/>
    <property type="molecule type" value="Genomic_DNA"/>
</dbReference>
<accession>A0A0N1F6A7</accession>